<name>A0ABQ3TUH4_STRHY</name>
<evidence type="ECO:0000256" key="1">
    <source>
        <dbReference type="SAM" id="MobiDB-lite"/>
    </source>
</evidence>
<protein>
    <recommendedName>
        <fullName evidence="2">HTH cro/C1-type domain-containing protein</fullName>
    </recommendedName>
</protein>
<accession>A0ABQ3TUH4</accession>
<dbReference type="Proteomes" id="UP001054854">
    <property type="component" value="Unassembled WGS sequence"/>
</dbReference>
<feature type="region of interest" description="Disordered" evidence="1">
    <location>
        <begin position="1"/>
        <end position="21"/>
    </location>
</feature>
<dbReference type="SUPFAM" id="SSF47413">
    <property type="entry name" value="lambda repressor-like DNA-binding domains"/>
    <property type="match status" value="1"/>
</dbReference>
<dbReference type="EMBL" id="BNEK01000003">
    <property type="protein sequence ID" value="GHJ26987.1"/>
    <property type="molecule type" value="Genomic_DNA"/>
</dbReference>
<evidence type="ECO:0000313" key="4">
    <source>
        <dbReference type="Proteomes" id="UP001054854"/>
    </source>
</evidence>
<proteinExistence type="predicted"/>
<dbReference type="Gene3D" id="1.10.260.40">
    <property type="entry name" value="lambda repressor-like DNA-binding domains"/>
    <property type="match status" value="1"/>
</dbReference>
<evidence type="ECO:0000259" key="2">
    <source>
        <dbReference type="PROSITE" id="PS50943"/>
    </source>
</evidence>
<gene>
    <name evidence="3" type="ORF">TPA0910_14200</name>
</gene>
<dbReference type="InterPro" id="IPR001387">
    <property type="entry name" value="Cro/C1-type_HTH"/>
</dbReference>
<comment type="caution">
    <text evidence="3">The sequence shown here is derived from an EMBL/GenBank/DDBJ whole genome shotgun (WGS) entry which is preliminary data.</text>
</comment>
<organism evidence="3 4">
    <name type="scientific">Streptomyces hygroscopicus</name>
    <dbReference type="NCBI Taxonomy" id="1912"/>
    <lineage>
        <taxon>Bacteria</taxon>
        <taxon>Bacillati</taxon>
        <taxon>Actinomycetota</taxon>
        <taxon>Actinomycetes</taxon>
        <taxon>Kitasatosporales</taxon>
        <taxon>Streptomycetaceae</taxon>
        <taxon>Streptomyces</taxon>
        <taxon>Streptomyces violaceusniger group</taxon>
    </lineage>
</organism>
<dbReference type="Pfam" id="PF13560">
    <property type="entry name" value="HTH_31"/>
    <property type="match status" value="1"/>
</dbReference>
<sequence length="379" mass="41690">MAAKQGISASRTLTRGQGSRGRVHEGVVTGALFKITRERAGLTQHGLSEVLNVDTTTVQGWESGRRPLTAVSSAQFRAIRRALLRHGANPSLLALFDVAMDADAVLSHALRDGKGADYEAHPLANWVFTRTSTHMIAWALNGTTPAALPDPPPGMPRRRGPTPDGPLLGEPERRAFFEHLRRYAEVADHAGQGGALLRRQALYLCSYDQAPDTHAWIAAMRARQSTTRRNVSWTWADARSLATSLTRYGERDALHAFIERMMADEAGELANLNYWAYWLGLDRLPRGDDSFMGDRSAWDAGALLGRLVDRLHPDLGCIDLNVHSVWSLLAARPGVLASDPVLVRRLGERVTHLLDAGSVSPQSRRELDAVHYGLRLNNL</sequence>
<reference evidence="3" key="1">
    <citation type="submission" date="2024-05" db="EMBL/GenBank/DDBJ databases">
        <title>Whole genome shotgun sequence of Streptomyces hygroscopicus NBRC 113678.</title>
        <authorList>
            <person name="Komaki H."/>
            <person name="Tamura T."/>
        </authorList>
    </citation>
    <scope>NUCLEOTIDE SEQUENCE</scope>
    <source>
        <strain evidence="3">N11-34</strain>
    </source>
</reference>
<evidence type="ECO:0000313" key="3">
    <source>
        <dbReference type="EMBL" id="GHJ26987.1"/>
    </source>
</evidence>
<feature type="region of interest" description="Disordered" evidence="1">
    <location>
        <begin position="144"/>
        <end position="168"/>
    </location>
</feature>
<dbReference type="InterPro" id="IPR010982">
    <property type="entry name" value="Lambda_DNA-bd_dom_sf"/>
</dbReference>
<dbReference type="CDD" id="cd00093">
    <property type="entry name" value="HTH_XRE"/>
    <property type="match status" value="1"/>
</dbReference>
<dbReference type="PROSITE" id="PS50943">
    <property type="entry name" value="HTH_CROC1"/>
    <property type="match status" value="1"/>
</dbReference>
<keyword evidence="4" id="KW-1185">Reference proteome</keyword>
<feature type="compositionally biased region" description="Polar residues" evidence="1">
    <location>
        <begin position="7"/>
        <end position="17"/>
    </location>
</feature>
<feature type="domain" description="HTH cro/C1-type" evidence="2">
    <location>
        <begin position="33"/>
        <end position="66"/>
    </location>
</feature>